<name>A0A7S1J1Z7_9EUGL</name>
<sequence>MALNGVPMQKAKAKWAKLDANPNIIVLETRIVDNAACAARDFSIGETVFQEEPLIVLPRQKGEEVEVFNKLEQIALTAGLGGNYLFSIYHFSKATEETKGRILEFFCPDLDKEGADYKRYIAACKAVVALPQFNNLDPEDLVRYLLVLRTNQHATGRELECSALYELGSKVTHSCEPNCLCTMNGTTIEYRAIRNIKKHDMLTFSYISAFDLWKSTLERRRIMAPARFFECCCSRCVGPDYTRRMRCPECKDPRMLYYMPGQVSFVPTVGEKTETPWTCKNEKCGKKWRDDELNLGLEQKIVSAVISTYFDVQAGTIQDRATAKQMLQYCDQELGPYHFASALMVYTQLALTHSAIKNGHAKAEPPEVVLPLSERLMYWFCINFPGTMEEANIASFLGGLAQLHGAYKLGARFFSTALPLLRVHWKTDHPHIVDMEAAVDLHGDEKAKKHAAIAK</sequence>
<reference evidence="2" key="1">
    <citation type="submission" date="2021-01" db="EMBL/GenBank/DDBJ databases">
        <authorList>
            <person name="Corre E."/>
            <person name="Pelletier E."/>
            <person name="Niang G."/>
            <person name="Scheremetjew M."/>
            <person name="Finn R."/>
            <person name="Kale V."/>
            <person name="Holt S."/>
            <person name="Cochrane G."/>
            <person name="Meng A."/>
            <person name="Brown T."/>
            <person name="Cohen L."/>
        </authorList>
    </citation>
    <scope>NUCLEOTIDE SEQUENCE</scope>
    <source>
        <strain evidence="2">NIES-381</strain>
    </source>
</reference>
<dbReference type="SUPFAM" id="SSF82199">
    <property type="entry name" value="SET domain"/>
    <property type="match status" value="1"/>
</dbReference>
<protein>
    <recommendedName>
        <fullName evidence="1">SET domain-containing protein</fullName>
    </recommendedName>
</protein>
<dbReference type="InterPro" id="IPR011990">
    <property type="entry name" value="TPR-like_helical_dom_sf"/>
</dbReference>
<feature type="domain" description="SET" evidence="1">
    <location>
        <begin position="22"/>
        <end position="207"/>
    </location>
</feature>
<organism evidence="2">
    <name type="scientific">Eutreptiella gymnastica</name>
    <dbReference type="NCBI Taxonomy" id="73025"/>
    <lineage>
        <taxon>Eukaryota</taxon>
        <taxon>Discoba</taxon>
        <taxon>Euglenozoa</taxon>
        <taxon>Euglenida</taxon>
        <taxon>Spirocuta</taxon>
        <taxon>Euglenophyceae</taxon>
        <taxon>Eutreptiales</taxon>
        <taxon>Eutreptiaceae</taxon>
        <taxon>Eutreptiella</taxon>
    </lineage>
</organism>
<dbReference type="AlphaFoldDB" id="A0A7S1J1Z7"/>
<dbReference type="InterPro" id="IPR001214">
    <property type="entry name" value="SET_dom"/>
</dbReference>
<dbReference type="PANTHER" id="PTHR46455:SF5">
    <property type="entry name" value="SET AND MYND DOMAIN CONTAINING, ARTHROPOD-SPECIFIC, MEMBER 4, ISOFORM A"/>
    <property type="match status" value="1"/>
</dbReference>
<dbReference type="InterPro" id="IPR046341">
    <property type="entry name" value="SET_dom_sf"/>
</dbReference>
<dbReference type="PROSITE" id="PS50280">
    <property type="entry name" value="SET"/>
    <property type="match status" value="1"/>
</dbReference>
<dbReference type="PANTHER" id="PTHR46455">
    <property type="entry name" value="SET AND MYND DOMAIN CONTAINING, ARTHROPOD-SPECIFIC, MEMBER 4, ISOFORM A"/>
    <property type="match status" value="1"/>
</dbReference>
<dbReference type="Gene3D" id="2.170.270.10">
    <property type="entry name" value="SET domain"/>
    <property type="match status" value="1"/>
</dbReference>
<evidence type="ECO:0000259" key="1">
    <source>
        <dbReference type="PROSITE" id="PS50280"/>
    </source>
</evidence>
<evidence type="ECO:0000313" key="2">
    <source>
        <dbReference type="EMBL" id="CAD9030089.1"/>
    </source>
</evidence>
<gene>
    <name evidence="2" type="ORF">EGYM00392_LOCUS41227</name>
</gene>
<dbReference type="Pfam" id="PF00856">
    <property type="entry name" value="SET"/>
    <property type="match status" value="1"/>
</dbReference>
<dbReference type="CDD" id="cd20071">
    <property type="entry name" value="SET_SMYD"/>
    <property type="match status" value="1"/>
</dbReference>
<dbReference type="EMBL" id="HBGA01110684">
    <property type="protein sequence ID" value="CAD9030089.1"/>
    <property type="molecule type" value="Transcribed_RNA"/>
</dbReference>
<proteinExistence type="predicted"/>
<dbReference type="InterPro" id="IPR053010">
    <property type="entry name" value="SET_SmydA-8"/>
</dbReference>
<dbReference type="Gene3D" id="1.25.40.10">
    <property type="entry name" value="Tetratricopeptide repeat domain"/>
    <property type="match status" value="1"/>
</dbReference>
<accession>A0A7S1J1Z7</accession>